<reference evidence="2" key="1">
    <citation type="submission" date="2020-04" db="EMBL/GenBank/DDBJ databases">
        <authorList>
            <person name="Chiriac C."/>
            <person name="Salcher M."/>
            <person name="Ghai R."/>
            <person name="Kavagutti S V."/>
        </authorList>
    </citation>
    <scope>NUCLEOTIDE SEQUENCE</scope>
</reference>
<dbReference type="Pfam" id="PF13148">
    <property type="entry name" value="DUF3987"/>
    <property type="match status" value="1"/>
</dbReference>
<evidence type="ECO:0000313" key="2">
    <source>
        <dbReference type="EMBL" id="CAB4132000.1"/>
    </source>
</evidence>
<accession>A0A6J5LGC1</accession>
<evidence type="ECO:0008006" key="3">
    <source>
        <dbReference type="Google" id="ProtNLM"/>
    </source>
</evidence>
<name>A0A6J5LGC1_9CAUD</name>
<keyword evidence="1" id="KW-0175">Coiled coil</keyword>
<protein>
    <recommendedName>
        <fullName evidence="3">DUF3987 domain-containing protein</fullName>
    </recommendedName>
</protein>
<evidence type="ECO:0000256" key="1">
    <source>
        <dbReference type="SAM" id="Coils"/>
    </source>
</evidence>
<dbReference type="InterPro" id="IPR025048">
    <property type="entry name" value="DUF3987"/>
</dbReference>
<organism evidence="2">
    <name type="scientific">uncultured Caudovirales phage</name>
    <dbReference type="NCBI Taxonomy" id="2100421"/>
    <lineage>
        <taxon>Viruses</taxon>
        <taxon>Duplodnaviria</taxon>
        <taxon>Heunggongvirae</taxon>
        <taxon>Uroviricota</taxon>
        <taxon>Caudoviricetes</taxon>
        <taxon>Peduoviridae</taxon>
        <taxon>Maltschvirus</taxon>
        <taxon>Maltschvirus maltsch</taxon>
    </lineage>
</organism>
<gene>
    <name evidence="2" type="ORF">UFOVP136_3</name>
</gene>
<feature type="coiled-coil region" evidence="1">
    <location>
        <begin position="121"/>
        <end position="148"/>
    </location>
</feature>
<dbReference type="EMBL" id="LR796257">
    <property type="protein sequence ID" value="CAB4132000.1"/>
    <property type="molecule type" value="Genomic_DNA"/>
</dbReference>
<sequence length="494" mass="54768">MAKVININPELNNLPKKTKAIDDLREYSDIDLLKHIDSSHILHKMSTEISAFTPIYPSTIFLAGLTIFSAFACRAYSATYENGAVLPIGLFSIIEQPSNTCKSEILNWFKRPFVNARKDIKATIKQKIDDAERAITQLENDGAEVKGTPELQAFKEAKALIDKLNKYSMFPTDSTPEALAASMIATGGYFSLVSSEKGLFKTVMGGHHSDGKSNNDILLQGFNGEWVEILRKSGNGENFAGYSVGGICMFTQIGSIAELYSVDDDCSGLAARFSKLSEKNKLGNTSYFDVFRPKIDHFSEYNDVCADITLSILQSSNLNNPSNFLDLSKLSLSRHGYKLIREMQKSNAAHFGKGGKYADEKIAPYVGKLDMQVIKQASSLHLLDGGLYVNEIPDKYIESCIAINADMLAHNMEFLSISNEIGDNAAYHKILEFVGSDLKTHRDIARSCSRRSPFRGFTDGYQKVMASIETMLELNLLSEQVDVNTGRVQLFVKK</sequence>
<proteinExistence type="predicted"/>